<evidence type="ECO:0000256" key="1">
    <source>
        <dbReference type="SAM" id="Phobius"/>
    </source>
</evidence>
<feature type="transmembrane region" description="Helical" evidence="1">
    <location>
        <begin position="21"/>
        <end position="41"/>
    </location>
</feature>
<dbReference type="InterPro" id="IPR021309">
    <property type="entry name" value="YgaP-like_TM"/>
</dbReference>
<keyword evidence="4" id="KW-1185">Reference proteome</keyword>
<evidence type="ECO:0000313" key="4">
    <source>
        <dbReference type="Proteomes" id="UP000655868"/>
    </source>
</evidence>
<keyword evidence="1" id="KW-1133">Transmembrane helix</keyword>
<dbReference type="RefSeq" id="WP_199706181.1">
    <property type="nucleotide sequence ID" value="NZ_JAEMNV010000007.1"/>
</dbReference>
<reference evidence="3" key="1">
    <citation type="submission" date="2020-12" db="EMBL/GenBank/DDBJ databases">
        <title>Antrihabitans popcorni sp. nov. and Antrihabitans auranticaus sp. nov., isolated from a larva cave.</title>
        <authorList>
            <person name="Lee S.D."/>
            <person name="Kim I.S."/>
        </authorList>
    </citation>
    <scope>NUCLEOTIDE SEQUENCE</scope>
    <source>
        <strain evidence="3">YC3-6</strain>
    </source>
</reference>
<evidence type="ECO:0000259" key="2">
    <source>
        <dbReference type="Pfam" id="PF11127"/>
    </source>
</evidence>
<dbReference type="Gene3D" id="6.10.140.1340">
    <property type="match status" value="1"/>
</dbReference>
<keyword evidence="1" id="KW-0812">Transmembrane</keyword>
<comment type="caution">
    <text evidence="3">The sequence shown here is derived from an EMBL/GenBank/DDBJ whole genome shotgun (WGS) entry which is preliminary data.</text>
</comment>
<feature type="domain" description="Inner membrane protein YgaP-like transmembrane" evidence="2">
    <location>
        <begin position="19"/>
        <end position="71"/>
    </location>
</feature>
<gene>
    <name evidence="3" type="ORF">JGU71_20630</name>
</gene>
<dbReference type="EMBL" id="JAEMNV010000007">
    <property type="protein sequence ID" value="MBJ8341294.1"/>
    <property type="molecule type" value="Genomic_DNA"/>
</dbReference>
<keyword evidence="1" id="KW-0472">Membrane</keyword>
<organism evidence="3 4">
    <name type="scientific">Antrihabitans stalagmiti</name>
    <dbReference type="NCBI Taxonomy" id="2799499"/>
    <lineage>
        <taxon>Bacteria</taxon>
        <taxon>Bacillati</taxon>
        <taxon>Actinomycetota</taxon>
        <taxon>Actinomycetes</taxon>
        <taxon>Mycobacteriales</taxon>
        <taxon>Nocardiaceae</taxon>
        <taxon>Antrihabitans</taxon>
    </lineage>
</organism>
<evidence type="ECO:0000313" key="3">
    <source>
        <dbReference type="EMBL" id="MBJ8341294.1"/>
    </source>
</evidence>
<feature type="transmembrane region" description="Helical" evidence="1">
    <location>
        <begin position="47"/>
        <end position="70"/>
    </location>
</feature>
<proteinExistence type="predicted"/>
<accession>A0A934U587</accession>
<dbReference type="AlphaFoldDB" id="A0A934U587"/>
<dbReference type="Pfam" id="PF11127">
    <property type="entry name" value="YgaP-like_TM"/>
    <property type="match status" value="1"/>
</dbReference>
<sequence>MTSRTNRAPLTTGFSGWPVERLVPALAALVVGIGLLLGEILSPYWRLLSAFAAANLALYAAVGWCPASLVMRRLGVRSLRLLDANE</sequence>
<dbReference type="Proteomes" id="UP000655868">
    <property type="component" value="Unassembled WGS sequence"/>
</dbReference>
<name>A0A934U587_9NOCA</name>
<protein>
    <submittedName>
        <fullName evidence="3">DUF2892 domain-containing protein</fullName>
    </submittedName>
</protein>